<dbReference type="InterPro" id="IPR036291">
    <property type="entry name" value="NAD(P)-bd_dom_sf"/>
</dbReference>
<protein>
    <submittedName>
        <fullName evidence="2">Short-chain dehydrogenase/reductase family protein</fullName>
    </submittedName>
</protein>
<sequence length="348" mass="38152">MKVAQYEHKSLPIAYISRARSTTTKMGIFDYDFLYSQLFIRPAYPTTSFTNQTIIITGSNVGLGLEAARHFTRLGAAKVILAVRNRSAGEEARQSIERSTGTTGICEVWDLDLASHESVLAFAKKVAELPRLDVFIANASIATGTFQLAEGHERTITVNVINTILLELLVLPTLRKSARLHPGTKPRLTTVVSEVHAWAKFAERSAENVFKALDDKEQANMPERYELSKLLQVLLLREMVAQGAGDSVIINMVNPGFCHSRLGREMGLAFALLQMVLARSTEVGSRTLVAGAASGEESHGAYMTNGKVDNGALSTFVRSEEGKKTQMKLWAELVEILEAIEPGCTRVV</sequence>
<dbReference type="Gene3D" id="3.40.50.720">
    <property type="entry name" value="NAD(P)-binding Rossmann-like Domain"/>
    <property type="match status" value="1"/>
</dbReference>
<dbReference type="SUPFAM" id="SSF51735">
    <property type="entry name" value="NAD(P)-binding Rossmann-fold domains"/>
    <property type="match status" value="1"/>
</dbReference>
<evidence type="ECO:0000313" key="3">
    <source>
        <dbReference type="Proteomes" id="UP000596276"/>
    </source>
</evidence>
<dbReference type="Proteomes" id="UP000596276">
    <property type="component" value="Chromosome 7"/>
</dbReference>
<dbReference type="InterPro" id="IPR002347">
    <property type="entry name" value="SDR_fam"/>
</dbReference>
<dbReference type="VEuPathDB" id="FungiDB:AFLA_007574"/>
<evidence type="ECO:0000256" key="1">
    <source>
        <dbReference type="ARBA" id="ARBA00023002"/>
    </source>
</evidence>
<accession>A0A7U2MWR6</accession>
<evidence type="ECO:0000313" key="2">
    <source>
        <dbReference type="EMBL" id="QRD91298.1"/>
    </source>
</evidence>
<reference evidence="3" key="1">
    <citation type="journal article" date="2021" name="G3 (Bethesda)">
        <title>Chromosome assembled and annotated genome sequence of Aspergillus flavus NRRL 3357.</title>
        <authorList>
            <person name="Skerker J.M."/>
            <person name="Pianalto K.M."/>
            <person name="Mondo S.J."/>
            <person name="Yang K."/>
            <person name="Arkin A.P."/>
            <person name="Keller N.P."/>
            <person name="Grigoriev I.V."/>
            <person name="Louise Glass N.L."/>
        </authorList>
    </citation>
    <scope>NUCLEOTIDE SEQUENCE [LARGE SCALE GENOMIC DNA]</scope>
    <source>
        <strain evidence="3">ATCC 200026 / FGSC A1120 / IAM 13836 / NRRL 3357 / JCM 12722 / SRRC 167</strain>
    </source>
</reference>
<dbReference type="GO" id="GO:0016491">
    <property type="term" value="F:oxidoreductase activity"/>
    <property type="evidence" value="ECO:0007669"/>
    <property type="project" value="UniProtKB-KW"/>
</dbReference>
<dbReference type="Pfam" id="PF00106">
    <property type="entry name" value="adh_short"/>
    <property type="match status" value="1"/>
</dbReference>
<dbReference type="PANTHER" id="PTHR43157">
    <property type="entry name" value="PHOSPHATIDYLINOSITOL-GLYCAN BIOSYNTHESIS CLASS F PROTEIN-RELATED"/>
    <property type="match status" value="1"/>
</dbReference>
<proteinExistence type="predicted"/>
<dbReference type="PRINTS" id="PR00081">
    <property type="entry name" value="GDHRDH"/>
</dbReference>
<name>A0A7U2MWR6_ASPFN</name>
<keyword evidence="1" id="KW-0560">Oxidoreductase</keyword>
<dbReference type="EMBL" id="CP044617">
    <property type="protein sequence ID" value="QRD91298.1"/>
    <property type="molecule type" value="Genomic_DNA"/>
</dbReference>
<dbReference type="AlphaFoldDB" id="A0A7U2MWR6"/>
<dbReference type="VEuPathDB" id="FungiDB:F9C07_2280575"/>
<keyword evidence="3" id="KW-1185">Reference proteome</keyword>
<organism evidence="2 3">
    <name type="scientific">Aspergillus flavus (strain ATCC 200026 / FGSC A1120 / IAM 13836 / NRRL 3357 / JCM 12722 / SRRC 167)</name>
    <dbReference type="NCBI Taxonomy" id="332952"/>
    <lineage>
        <taxon>Eukaryota</taxon>
        <taxon>Fungi</taxon>
        <taxon>Dikarya</taxon>
        <taxon>Ascomycota</taxon>
        <taxon>Pezizomycotina</taxon>
        <taxon>Eurotiomycetes</taxon>
        <taxon>Eurotiomycetidae</taxon>
        <taxon>Eurotiales</taxon>
        <taxon>Aspergillaceae</taxon>
        <taxon>Aspergillus</taxon>
        <taxon>Aspergillus subgen. Circumdati</taxon>
    </lineage>
</organism>
<gene>
    <name evidence="2" type="ORF">F9C07_2280575</name>
</gene>
<dbReference type="PANTHER" id="PTHR43157:SF67">
    <property type="entry name" value="DEHYDROGENASE_REDUCTASE FAMILY PROTEIN, PUTATIVE (AFU_ORTHOLOGUE AFUA_3G02580)-RELATED"/>
    <property type="match status" value="1"/>
</dbReference>